<accession>A0A1F4TNS1</accession>
<dbReference type="CDD" id="cd05797">
    <property type="entry name" value="Ribosomal_L10"/>
    <property type="match status" value="1"/>
</dbReference>
<dbReference type="Gene3D" id="3.30.70.1730">
    <property type="match status" value="1"/>
</dbReference>
<gene>
    <name evidence="5" type="primary">rplJ</name>
    <name evidence="6" type="ORF">A2462_00390</name>
</gene>
<reference evidence="6 7" key="1">
    <citation type="journal article" date="2016" name="Nat. Commun.">
        <title>Thousands of microbial genomes shed light on interconnected biogeochemical processes in an aquifer system.</title>
        <authorList>
            <person name="Anantharaman K."/>
            <person name="Brown C.T."/>
            <person name="Hug L.A."/>
            <person name="Sharon I."/>
            <person name="Castelle C.J."/>
            <person name="Probst A.J."/>
            <person name="Thomas B.C."/>
            <person name="Singh A."/>
            <person name="Wilkins M.J."/>
            <person name="Karaoz U."/>
            <person name="Brodie E.L."/>
            <person name="Williams K.H."/>
            <person name="Hubbard S.S."/>
            <person name="Banfield J.F."/>
        </authorList>
    </citation>
    <scope>NUCLEOTIDE SEQUENCE [LARGE SCALE GENOMIC DNA]</scope>
</reference>
<comment type="function">
    <text evidence="5">Forms part of the ribosomal stalk, playing a central role in the interaction of the ribosome with GTP-bound translation factors.</text>
</comment>
<keyword evidence="5" id="KW-0694">RNA-binding</keyword>
<dbReference type="PANTHER" id="PTHR11560">
    <property type="entry name" value="39S RIBOSOMAL PROTEIN L10, MITOCHONDRIAL"/>
    <property type="match status" value="1"/>
</dbReference>
<dbReference type="Proteomes" id="UP000177309">
    <property type="component" value="Unassembled WGS sequence"/>
</dbReference>
<organism evidence="6 7">
    <name type="scientific">candidate division WOR-1 bacterium RIFOXYC2_FULL_41_25</name>
    <dbReference type="NCBI Taxonomy" id="1802586"/>
    <lineage>
        <taxon>Bacteria</taxon>
        <taxon>Bacillati</taxon>
        <taxon>Saganbacteria</taxon>
    </lineage>
</organism>
<dbReference type="HAMAP" id="MF_00362">
    <property type="entry name" value="Ribosomal_uL10"/>
    <property type="match status" value="1"/>
</dbReference>
<evidence type="ECO:0000313" key="6">
    <source>
        <dbReference type="EMBL" id="OGC33723.1"/>
    </source>
</evidence>
<dbReference type="Gene3D" id="6.10.250.290">
    <property type="match status" value="1"/>
</dbReference>
<keyword evidence="2 5" id="KW-0689">Ribosomal protein</keyword>
<dbReference type="NCBIfam" id="NF000955">
    <property type="entry name" value="PRK00099.1-1"/>
    <property type="match status" value="1"/>
</dbReference>
<dbReference type="InterPro" id="IPR022973">
    <property type="entry name" value="Ribosomal_uL10_bac"/>
</dbReference>
<proteinExistence type="inferred from homology"/>
<comment type="subunit">
    <text evidence="5">Part of the ribosomal stalk of the 50S ribosomal subunit. The N-terminus interacts with L11 and the large rRNA to form the base of the stalk. The C-terminus forms an elongated spine to which L12 dimers bind in a sequential fashion forming a multimeric L10(L12)X complex.</text>
</comment>
<keyword evidence="3 5" id="KW-0687">Ribonucleoprotein</keyword>
<dbReference type="GO" id="GO:0070180">
    <property type="term" value="F:large ribosomal subunit rRNA binding"/>
    <property type="evidence" value="ECO:0007669"/>
    <property type="project" value="UniProtKB-UniRule"/>
</dbReference>
<name>A0A1F4TNS1_UNCSA</name>
<evidence type="ECO:0000256" key="5">
    <source>
        <dbReference type="HAMAP-Rule" id="MF_00362"/>
    </source>
</evidence>
<evidence type="ECO:0000256" key="4">
    <source>
        <dbReference type="ARBA" id="ARBA00035202"/>
    </source>
</evidence>
<evidence type="ECO:0000256" key="3">
    <source>
        <dbReference type="ARBA" id="ARBA00023274"/>
    </source>
</evidence>
<evidence type="ECO:0000256" key="2">
    <source>
        <dbReference type="ARBA" id="ARBA00022980"/>
    </source>
</evidence>
<dbReference type="InterPro" id="IPR001790">
    <property type="entry name" value="Ribosomal_uL10"/>
</dbReference>
<keyword evidence="5" id="KW-0699">rRNA-binding</keyword>
<dbReference type="InterPro" id="IPR047865">
    <property type="entry name" value="Ribosomal_uL10_bac_type"/>
</dbReference>
<evidence type="ECO:0000256" key="1">
    <source>
        <dbReference type="ARBA" id="ARBA00008889"/>
    </source>
</evidence>
<dbReference type="SUPFAM" id="SSF160369">
    <property type="entry name" value="Ribosomal protein L10-like"/>
    <property type="match status" value="1"/>
</dbReference>
<comment type="similarity">
    <text evidence="1 5">Belongs to the universal ribosomal protein uL10 family.</text>
</comment>
<dbReference type="GO" id="GO:0005840">
    <property type="term" value="C:ribosome"/>
    <property type="evidence" value="ECO:0007669"/>
    <property type="project" value="UniProtKB-KW"/>
</dbReference>
<sequence length="176" mass="19420">MSVETLKKKKQQVADLKIKIEKAKVLVLSDYRTFNVQEITELRKSLYKDQSELRVFKNTILEKALKECGIESFAEHLHGPTAVLFGYGDPVLPLKSLVEFFKDIEKGAVKAGVVEGSVVDNKQLTVIAKLPTREVLLAKVVGSLQAPISGFVRVLQGPINKLVYALSAIKDAKGNN</sequence>
<dbReference type="GO" id="GO:1990904">
    <property type="term" value="C:ribonucleoprotein complex"/>
    <property type="evidence" value="ECO:0007669"/>
    <property type="project" value="UniProtKB-KW"/>
</dbReference>
<dbReference type="InterPro" id="IPR043141">
    <property type="entry name" value="Ribosomal_uL10-like_sf"/>
</dbReference>
<dbReference type="AlphaFoldDB" id="A0A1F4TNS1"/>
<dbReference type="EMBL" id="MEUI01000028">
    <property type="protein sequence ID" value="OGC33723.1"/>
    <property type="molecule type" value="Genomic_DNA"/>
</dbReference>
<dbReference type="Pfam" id="PF00466">
    <property type="entry name" value="Ribosomal_L10"/>
    <property type="match status" value="1"/>
</dbReference>
<evidence type="ECO:0000313" key="7">
    <source>
        <dbReference type="Proteomes" id="UP000177309"/>
    </source>
</evidence>
<protein>
    <recommendedName>
        <fullName evidence="4 5">Large ribosomal subunit protein uL10</fullName>
    </recommendedName>
</protein>
<dbReference type="GO" id="GO:0006412">
    <property type="term" value="P:translation"/>
    <property type="evidence" value="ECO:0007669"/>
    <property type="project" value="UniProtKB-UniRule"/>
</dbReference>
<comment type="caution">
    <text evidence="6">The sequence shown here is derived from an EMBL/GenBank/DDBJ whole genome shotgun (WGS) entry which is preliminary data.</text>
</comment>